<keyword evidence="2" id="KW-1185">Reference proteome</keyword>
<organism evidence="1 2">
    <name type="scientific">Pistacia atlantica</name>
    <dbReference type="NCBI Taxonomy" id="434234"/>
    <lineage>
        <taxon>Eukaryota</taxon>
        <taxon>Viridiplantae</taxon>
        <taxon>Streptophyta</taxon>
        <taxon>Embryophyta</taxon>
        <taxon>Tracheophyta</taxon>
        <taxon>Spermatophyta</taxon>
        <taxon>Magnoliopsida</taxon>
        <taxon>eudicotyledons</taxon>
        <taxon>Gunneridae</taxon>
        <taxon>Pentapetalae</taxon>
        <taxon>rosids</taxon>
        <taxon>malvids</taxon>
        <taxon>Sapindales</taxon>
        <taxon>Anacardiaceae</taxon>
        <taxon>Pistacia</taxon>
    </lineage>
</organism>
<reference evidence="2" key="1">
    <citation type="journal article" date="2023" name="G3 (Bethesda)">
        <title>Genome assembly and association tests identify interacting loci associated with vigor, precocity, and sex in interspecific pistachio rootstocks.</title>
        <authorList>
            <person name="Palmer W."/>
            <person name="Jacygrad E."/>
            <person name="Sagayaradj S."/>
            <person name="Cavanaugh K."/>
            <person name="Han R."/>
            <person name="Bertier L."/>
            <person name="Beede B."/>
            <person name="Kafkas S."/>
            <person name="Golino D."/>
            <person name="Preece J."/>
            <person name="Michelmore R."/>
        </authorList>
    </citation>
    <scope>NUCLEOTIDE SEQUENCE [LARGE SCALE GENOMIC DNA]</scope>
</reference>
<comment type="caution">
    <text evidence="1">The sequence shown here is derived from an EMBL/GenBank/DDBJ whole genome shotgun (WGS) entry which is preliminary data.</text>
</comment>
<protein>
    <submittedName>
        <fullName evidence="1">Uncharacterized protein</fullName>
    </submittedName>
</protein>
<gene>
    <name evidence="1" type="ORF">Patl1_12357</name>
</gene>
<dbReference type="Proteomes" id="UP001164250">
    <property type="component" value="Chromosome 12"/>
</dbReference>
<dbReference type="EMBL" id="CM047908">
    <property type="protein sequence ID" value="KAJ0081168.1"/>
    <property type="molecule type" value="Genomic_DNA"/>
</dbReference>
<proteinExistence type="predicted"/>
<sequence length="143" mass="15864">MASTLIATVVFAAVFTVPGGTNEETGTPHFVRRAFFIVFAISDTLALLFSCSSILFFLAVISSRCEEADFIGRVRADLNRGFDLLLYSVVAMMVVFCATMFIVFKDGLLWMPIIFTVMAIFTIFKHLGKLWTVAGEWSHAVSM</sequence>
<name>A0ACC1A1N1_9ROSI</name>
<evidence type="ECO:0000313" key="1">
    <source>
        <dbReference type="EMBL" id="KAJ0081168.1"/>
    </source>
</evidence>
<evidence type="ECO:0000313" key="2">
    <source>
        <dbReference type="Proteomes" id="UP001164250"/>
    </source>
</evidence>
<accession>A0ACC1A1N1</accession>